<evidence type="ECO:0000313" key="3">
    <source>
        <dbReference type="Proteomes" id="UP000054097"/>
    </source>
</evidence>
<dbReference type="AlphaFoldDB" id="A0A0C2WXC0"/>
<proteinExistence type="predicted"/>
<evidence type="ECO:0008006" key="4">
    <source>
        <dbReference type="Google" id="ProtNLM"/>
    </source>
</evidence>
<evidence type="ECO:0000313" key="2">
    <source>
        <dbReference type="EMBL" id="KIM30773.1"/>
    </source>
</evidence>
<evidence type="ECO:0000256" key="1">
    <source>
        <dbReference type="SAM" id="MobiDB-lite"/>
    </source>
</evidence>
<feature type="compositionally biased region" description="Polar residues" evidence="1">
    <location>
        <begin position="297"/>
        <end position="309"/>
    </location>
</feature>
<accession>A0A0C2WXC0</accession>
<feature type="compositionally biased region" description="Basic residues" evidence="1">
    <location>
        <begin position="283"/>
        <end position="293"/>
    </location>
</feature>
<dbReference type="EMBL" id="KN824283">
    <property type="protein sequence ID" value="KIM30773.1"/>
    <property type="molecule type" value="Genomic_DNA"/>
</dbReference>
<gene>
    <name evidence="2" type="ORF">M408DRAFT_269995</name>
</gene>
<dbReference type="HOGENOM" id="CLU_850375_0_0_1"/>
<reference evidence="3" key="2">
    <citation type="submission" date="2015-01" db="EMBL/GenBank/DDBJ databases">
        <title>Evolutionary Origins and Diversification of the Mycorrhizal Mutualists.</title>
        <authorList>
            <consortium name="DOE Joint Genome Institute"/>
            <consortium name="Mycorrhizal Genomics Consortium"/>
            <person name="Kohler A."/>
            <person name="Kuo A."/>
            <person name="Nagy L.G."/>
            <person name="Floudas D."/>
            <person name="Copeland A."/>
            <person name="Barry K.W."/>
            <person name="Cichocki N."/>
            <person name="Veneault-Fourrey C."/>
            <person name="LaButti K."/>
            <person name="Lindquist E.A."/>
            <person name="Lipzen A."/>
            <person name="Lundell T."/>
            <person name="Morin E."/>
            <person name="Murat C."/>
            <person name="Riley R."/>
            <person name="Ohm R."/>
            <person name="Sun H."/>
            <person name="Tunlid A."/>
            <person name="Henrissat B."/>
            <person name="Grigoriev I.V."/>
            <person name="Hibbett D.S."/>
            <person name="Martin F."/>
        </authorList>
    </citation>
    <scope>NUCLEOTIDE SEQUENCE [LARGE SCALE GENOMIC DNA]</scope>
    <source>
        <strain evidence="3">MAFF 305830</strain>
    </source>
</reference>
<name>A0A0C2WXC0_SERVB</name>
<organism evidence="2 3">
    <name type="scientific">Serendipita vermifera MAFF 305830</name>
    <dbReference type="NCBI Taxonomy" id="933852"/>
    <lineage>
        <taxon>Eukaryota</taxon>
        <taxon>Fungi</taxon>
        <taxon>Dikarya</taxon>
        <taxon>Basidiomycota</taxon>
        <taxon>Agaricomycotina</taxon>
        <taxon>Agaricomycetes</taxon>
        <taxon>Sebacinales</taxon>
        <taxon>Serendipitaceae</taxon>
        <taxon>Serendipita</taxon>
    </lineage>
</organism>
<protein>
    <recommendedName>
        <fullName evidence="4">C2H2-type domain-containing protein</fullName>
    </recommendedName>
</protein>
<reference evidence="2 3" key="1">
    <citation type="submission" date="2014-04" db="EMBL/GenBank/DDBJ databases">
        <authorList>
            <consortium name="DOE Joint Genome Institute"/>
            <person name="Kuo A."/>
            <person name="Zuccaro A."/>
            <person name="Kohler A."/>
            <person name="Nagy L.G."/>
            <person name="Floudas D."/>
            <person name="Copeland A."/>
            <person name="Barry K.W."/>
            <person name="Cichocki N."/>
            <person name="Veneault-Fourrey C."/>
            <person name="LaButti K."/>
            <person name="Lindquist E.A."/>
            <person name="Lipzen A."/>
            <person name="Lundell T."/>
            <person name="Morin E."/>
            <person name="Murat C."/>
            <person name="Sun H."/>
            <person name="Tunlid A."/>
            <person name="Henrissat B."/>
            <person name="Grigoriev I.V."/>
            <person name="Hibbett D.S."/>
            <person name="Martin F."/>
            <person name="Nordberg H.P."/>
            <person name="Cantor M.N."/>
            <person name="Hua S.X."/>
        </authorList>
    </citation>
    <scope>NUCLEOTIDE SEQUENCE [LARGE SCALE GENOMIC DNA]</scope>
    <source>
        <strain evidence="2 3">MAFF 305830</strain>
    </source>
</reference>
<feature type="region of interest" description="Disordered" evidence="1">
    <location>
        <begin position="75"/>
        <end position="101"/>
    </location>
</feature>
<feature type="region of interest" description="Disordered" evidence="1">
    <location>
        <begin position="282"/>
        <end position="318"/>
    </location>
</feature>
<dbReference type="Gene3D" id="3.30.160.60">
    <property type="entry name" value="Classic Zinc Finger"/>
    <property type="match status" value="1"/>
</dbReference>
<keyword evidence="3" id="KW-1185">Reference proteome</keyword>
<dbReference type="Proteomes" id="UP000054097">
    <property type="component" value="Unassembled WGS sequence"/>
</dbReference>
<dbReference type="OrthoDB" id="10018191at2759"/>
<sequence length="327" mass="36678">MVYPGTYVSRDASLVSDSDASLSFHHVKPLGEPEGPSLIWLAPEKLNELWPPLDLQALEAPAPPPINSVVASSQIYGQSRSEARPDSSTHLSIPPPIPPYYQPNAVSGNGPGHLPWDSGPPFIRDTPSVNPMPSFSSEFHIFGHPTQLFEEISVSLQLSSLRSSNPSSCTPESLYSNNPDPFLSSEKALHSARKRRKSCYPKLLPKEEVPQLALPWYHNRKPGNRMPRDIVNLFFKIDAKGKSCIFCDDFTNRQEHLREEHVSAHINHKPYRCIKCGESFSRKSNHSPTKHKPKWQETFSSTPTINTPYPNYADTDPTTHLYHDSIP</sequence>